<organism evidence="3 4">
    <name type="scientific">Cannabis sativa</name>
    <name type="common">Hemp</name>
    <name type="synonym">Marijuana</name>
    <dbReference type="NCBI Taxonomy" id="3483"/>
    <lineage>
        <taxon>Eukaryota</taxon>
        <taxon>Viridiplantae</taxon>
        <taxon>Streptophyta</taxon>
        <taxon>Embryophyta</taxon>
        <taxon>Tracheophyta</taxon>
        <taxon>Spermatophyta</taxon>
        <taxon>Magnoliopsida</taxon>
        <taxon>eudicotyledons</taxon>
        <taxon>Gunneridae</taxon>
        <taxon>Pentapetalae</taxon>
        <taxon>rosids</taxon>
        <taxon>fabids</taxon>
        <taxon>Rosales</taxon>
        <taxon>Cannabaceae</taxon>
        <taxon>Cannabis</taxon>
    </lineage>
</organism>
<feature type="transmembrane region" description="Helical" evidence="2">
    <location>
        <begin position="80"/>
        <end position="99"/>
    </location>
</feature>
<keyword evidence="2" id="KW-1133">Transmembrane helix</keyword>
<dbReference type="AlphaFoldDB" id="A0A7J6FZ30"/>
<sequence>MTVVTTLSVTTNGWMIWLVLSSTPRFSSHIFLSSIVTVAIIQILAPLNMIKCFNLAGRPYDRFACHYYPYSSLYLNSERLHILISDFGLLIITLVLYQLGSTKGLSWVVFMYGMPLLIGNSILIVIAYLNHTHLALPHYDSSKWD</sequence>
<evidence type="ECO:0000313" key="3">
    <source>
        <dbReference type="EMBL" id="KAF4374979.1"/>
    </source>
</evidence>
<dbReference type="EMBL" id="JAATIQ010000165">
    <property type="protein sequence ID" value="KAF4374979.1"/>
    <property type="molecule type" value="Genomic_DNA"/>
</dbReference>
<dbReference type="GO" id="GO:0016491">
    <property type="term" value="F:oxidoreductase activity"/>
    <property type="evidence" value="ECO:0007669"/>
    <property type="project" value="InterPro"/>
</dbReference>
<evidence type="ECO:0000313" key="4">
    <source>
        <dbReference type="Proteomes" id="UP000583929"/>
    </source>
</evidence>
<evidence type="ECO:0000256" key="1">
    <source>
        <dbReference type="ARBA" id="ARBA00023098"/>
    </source>
</evidence>
<keyword evidence="4" id="KW-1185">Reference proteome</keyword>
<proteinExistence type="predicted"/>
<keyword evidence="2" id="KW-0812">Transmembrane</keyword>
<dbReference type="Proteomes" id="UP000583929">
    <property type="component" value="Unassembled WGS sequence"/>
</dbReference>
<reference evidence="3 4" key="1">
    <citation type="journal article" date="2020" name="bioRxiv">
        <title>Sequence and annotation of 42 cannabis genomes reveals extensive copy number variation in cannabinoid synthesis and pathogen resistance genes.</title>
        <authorList>
            <person name="Mckernan K.J."/>
            <person name="Helbert Y."/>
            <person name="Kane L.T."/>
            <person name="Ebling H."/>
            <person name="Zhang L."/>
            <person name="Liu B."/>
            <person name="Eaton Z."/>
            <person name="Mclaughlin S."/>
            <person name="Kingan S."/>
            <person name="Baybayan P."/>
            <person name="Concepcion G."/>
            <person name="Jordan M."/>
            <person name="Riva A."/>
            <person name="Barbazuk W."/>
            <person name="Harkins T."/>
        </authorList>
    </citation>
    <scope>NUCLEOTIDE SEQUENCE [LARGE SCALE GENOMIC DNA]</scope>
    <source>
        <strain evidence="4">cv. Jamaican Lion 4</strain>
        <tissue evidence="3">Leaf</tissue>
    </source>
</reference>
<accession>A0A7J6FZ30</accession>
<gene>
    <name evidence="3" type="ORF">G4B88_004730</name>
</gene>
<feature type="transmembrane region" description="Helical" evidence="2">
    <location>
        <begin position="105"/>
        <end position="129"/>
    </location>
</feature>
<dbReference type="PANTHER" id="PTHR32100">
    <property type="entry name" value="OMEGA-6 FATTY ACID DESATURASE, CHLOROPLASTIC"/>
    <property type="match status" value="1"/>
</dbReference>
<keyword evidence="1" id="KW-0443">Lipid metabolism</keyword>
<keyword evidence="2" id="KW-0472">Membrane</keyword>
<comment type="caution">
    <text evidence="3">The sequence shown here is derived from an EMBL/GenBank/DDBJ whole genome shotgun (WGS) entry which is preliminary data.</text>
</comment>
<name>A0A7J6FZ30_CANSA</name>
<dbReference type="GO" id="GO:0006629">
    <property type="term" value="P:lipid metabolic process"/>
    <property type="evidence" value="ECO:0007669"/>
    <property type="project" value="UniProtKB-KW"/>
</dbReference>
<evidence type="ECO:0000256" key="2">
    <source>
        <dbReference type="SAM" id="Phobius"/>
    </source>
</evidence>
<feature type="transmembrane region" description="Helical" evidence="2">
    <location>
        <begin position="30"/>
        <end position="50"/>
    </location>
</feature>
<protein>
    <submittedName>
        <fullName evidence="3">Uncharacterized protein</fullName>
    </submittedName>
</protein>
<dbReference type="InterPro" id="IPR012171">
    <property type="entry name" value="Fatty_acid_desaturase"/>
</dbReference>